<comment type="caution">
    <text evidence="1">The sequence shown here is derived from an EMBL/GenBank/DDBJ whole genome shotgun (WGS) entry which is preliminary data.</text>
</comment>
<accession>A0A1G2IKH2</accession>
<protein>
    <submittedName>
        <fullName evidence="1">Uncharacterized protein</fullName>
    </submittedName>
</protein>
<evidence type="ECO:0000313" key="2">
    <source>
        <dbReference type="Proteomes" id="UP000178632"/>
    </source>
</evidence>
<dbReference type="EMBL" id="MHPE01000049">
    <property type="protein sequence ID" value="OGZ75369.1"/>
    <property type="molecule type" value="Genomic_DNA"/>
</dbReference>
<evidence type="ECO:0000313" key="1">
    <source>
        <dbReference type="EMBL" id="OGZ75369.1"/>
    </source>
</evidence>
<dbReference type="Proteomes" id="UP000178632">
    <property type="component" value="Unassembled WGS sequence"/>
</dbReference>
<gene>
    <name evidence="1" type="ORF">A3G45_02090</name>
</gene>
<proteinExistence type="predicted"/>
<dbReference type="AlphaFoldDB" id="A0A1G2IKH2"/>
<sequence length="81" mass="9228">MIAFVFPPAEEEKLSAEELDEIANRVAFSETFERLLTRLGPDVFVAIGNGLLRHDLINAICEEADVSPAELREWARFYFDL</sequence>
<name>A0A1G2IKH2_9BACT</name>
<reference evidence="1 2" key="1">
    <citation type="journal article" date="2016" name="Nat. Commun.">
        <title>Thousands of microbial genomes shed light on interconnected biogeochemical processes in an aquifer system.</title>
        <authorList>
            <person name="Anantharaman K."/>
            <person name="Brown C.T."/>
            <person name="Hug L.A."/>
            <person name="Sharon I."/>
            <person name="Castelle C.J."/>
            <person name="Probst A.J."/>
            <person name="Thomas B.C."/>
            <person name="Singh A."/>
            <person name="Wilkins M.J."/>
            <person name="Karaoz U."/>
            <person name="Brodie E.L."/>
            <person name="Williams K.H."/>
            <person name="Hubbard S.S."/>
            <person name="Banfield J.F."/>
        </authorList>
    </citation>
    <scope>NUCLEOTIDE SEQUENCE [LARGE SCALE GENOMIC DNA]</scope>
</reference>
<organism evidence="1 2">
    <name type="scientific">Candidatus Staskawiczbacteria bacterium RIFCSPLOWO2_12_FULL_37_15</name>
    <dbReference type="NCBI Taxonomy" id="1802218"/>
    <lineage>
        <taxon>Bacteria</taxon>
        <taxon>Candidatus Staskawicziibacteriota</taxon>
    </lineage>
</organism>